<evidence type="ECO:0000256" key="1">
    <source>
        <dbReference type="SAM" id="MobiDB-lite"/>
    </source>
</evidence>
<feature type="region of interest" description="Disordered" evidence="1">
    <location>
        <begin position="125"/>
        <end position="151"/>
    </location>
</feature>
<protein>
    <recommendedName>
        <fullName evidence="2">FAR1 domain-containing protein</fullName>
    </recommendedName>
</protein>
<dbReference type="Pfam" id="PF03101">
    <property type="entry name" value="FAR1"/>
    <property type="match status" value="1"/>
</dbReference>
<reference evidence="3" key="1">
    <citation type="submission" date="2018-03" db="EMBL/GenBank/DDBJ databases">
        <authorList>
            <person name="Guldener U."/>
        </authorList>
    </citation>
    <scope>NUCLEOTIDE SEQUENCE</scope>
</reference>
<sequence length="283" mass="30239">MATNPAPPKEPIFVPVNNGTSAAAAAAAANSAPAPAPAPTPTPDESQPNSQAAASTPGLLEPAYAAQLREAREKYHPFIGRVYPDLDAAHAALEGEAKARGYALCIHSKRPNPTEPRRVIYACSKAGKHRDSRREAETDAPAVKRRKTTSTKTDCQYKIALKRHWSGRWFVEPVNASQGGVHNHPMMGIGAYPRYRMEILLRRKADILHAIGKGAKPMEILKDLRHDDPEFEHVTRSDVMNMLASAAGATGGGGGREGEGKGEDENGQAEVDTGAEQASPSAE</sequence>
<feature type="region of interest" description="Disordered" evidence="1">
    <location>
        <begin position="25"/>
        <end position="56"/>
    </location>
</feature>
<organism evidence="3 4">
    <name type="scientific">Cephalotrichum gorgonifer</name>
    <dbReference type="NCBI Taxonomy" id="2041049"/>
    <lineage>
        <taxon>Eukaryota</taxon>
        <taxon>Fungi</taxon>
        <taxon>Dikarya</taxon>
        <taxon>Ascomycota</taxon>
        <taxon>Pezizomycotina</taxon>
        <taxon>Sordariomycetes</taxon>
        <taxon>Hypocreomycetidae</taxon>
        <taxon>Microascales</taxon>
        <taxon>Microascaceae</taxon>
        <taxon>Cephalotrichum</taxon>
    </lineage>
</organism>
<keyword evidence="4" id="KW-1185">Reference proteome</keyword>
<evidence type="ECO:0000313" key="4">
    <source>
        <dbReference type="Proteomes" id="UP001187682"/>
    </source>
</evidence>
<dbReference type="Proteomes" id="UP001187682">
    <property type="component" value="Unassembled WGS sequence"/>
</dbReference>
<proteinExistence type="predicted"/>
<evidence type="ECO:0000313" key="3">
    <source>
        <dbReference type="EMBL" id="SPO03317.1"/>
    </source>
</evidence>
<gene>
    <name evidence="3" type="ORF">DNG_05999</name>
</gene>
<accession>A0AAE8SWT2</accession>
<dbReference type="EMBL" id="ONZQ02000008">
    <property type="protein sequence ID" value="SPO03317.1"/>
    <property type="molecule type" value="Genomic_DNA"/>
</dbReference>
<feature type="region of interest" description="Disordered" evidence="1">
    <location>
        <begin position="242"/>
        <end position="283"/>
    </location>
</feature>
<dbReference type="PANTHER" id="PTHR47718">
    <property type="entry name" value="OS01G0519700 PROTEIN"/>
    <property type="match status" value="1"/>
</dbReference>
<feature type="domain" description="FAR1" evidence="2">
    <location>
        <begin position="99"/>
        <end position="187"/>
    </location>
</feature>
<feature type="compositionally biased region" description="Polar residues" evidence="1">
    <location>
        <begin position="44"/>
        <end position="54"/>
    </location>
</feature>
<dbReference type="InterPro" id="IPR004330">
    <property type="entry name" value="FAR1_DNA_bnd_dom"/>
</dbReference>
<name>A0AAE8SWT2_9PEZI</name>
<comment type="caution">
    <text evidence="3">The sequence shown here is derived from an EMBL/GenBank/DDBJ whole genome shotgun (WGS) entry which is preliminary data.</text>
</comment>
<evidence type="ECO:0000259" key="2">
    <source>
        <dbReference type="Pfam" id="PF03101"/>
    </source>
</evidence>
<dbReference type="AlphaFoldDB" id="A0AAE8SWT2"/>